<comment type="caution">
    <text evidence="1">The sequence shown here is derived from an EMBL/GenBank/DDBJ whole genome shotgun (WGS) entry which is preliminary data.</text>
</comment>
<dbReference type="EMBL" id="CAJVPU010038274">
    <property type="protein sequence ID" value="CAG8734456.1"/>
    <property type="molecule type" value="Genomic_DNA"/>
</dbReference>
<gene>
    <name evidence="1" type="ORF">DHETER_LOCUS13648</name>
</gene>
<feature type="non-terminal residue" evidence="1">
    <location>
        <position position="1"/>
    </location>
</feature>
<keyword evidence="2" id="KW-1185">Reference proteome</keyword>
<reference evidence="1" key="1">
    <citation type="submission" date="2021-06" db="EMBL/GenBank/DDBJ databases">
        <authorList>
            <person name="Kallberg Y."/>
            <person name="Tangrot J."/>
            <person name="Rosling A."/>
        </authorList>
    </citation>
    <scope>NUCLEOTIDE SEQUENCE</scope>
    <source>
        <strain evidence="1">IL203A</strain>
    </source>
</reference>
<name>A0ACA9Q2W1_9GLOM</name>
<organism evidence="1 2">
    <name type="scientific">Dentiscutata heterogama</name>
    <dbReference type="NCBI Taxonomy" id="1316150"/>
    <lineage>
        <taxon>Eukaryota</taxon>
        <taxon>Fungi</taxon>
        <taxon>Fungi incertae sedis</taxon>
        <taxon>Mucoromycota</taxon>
        <taxon>Glomeromycotina</taxon>
        <taxon>Glomeromycetes</taxon>
        <taxon>Diversisporales</taxon>
        <taxon>Gigasporaceae</taxon>
        <taxon>Dentiscutata</taxon>
    </lineage>
</organism>
<accession>A0ACA9Q2W1</accession>
<feature type="non-terminal residue" evidence="1">
    <location>
        <position position="256"/>
    </location>
</feature>
<proteinExistence type="predicted"/>
<protein>
    <submittedName>
        <fullName evidence="1">4900_t:CDS:1</fullName>
    </submittedName>
</protein>
<dbReference type="Proteomes" id="UP000789702">
    <property type="component" value="Unassembled WGS sequence"/>
</dbReference>
<evidence type="ECO:0000313" key="1">
    <source>
        <dbReference type="EMBL" id="CAG8734456.1"/>
    </source>
</evidence>
<evidence type="ECO:0000313" key="2">
    <source>
        <dbReference type="Proteomes" id="UP000789702"/>
    </source>
</evidence>
<sequence>FDIAYEGVRSLCDMGVIKTKKEKELSPEQIMNNISELKSNLSISPSLLHKELYKNLKKVSYHDLIWKDYLANKIISDDSKVVKNLTDNYDTFMEPKHQMLPPTLPFIQGICDRFVSRFTEPQEYYPAILMHDKTWKESDDILSGIAEEVLKVLDESWKNLAFSSELWSSQNEGTYVTHVIAPSIRAVLKNLPFEKTSYISMAEKQSVAKEVSYELVYAEFSRLVCAKQKKEKDDIKLWRETNDGMDWVRNKCKPAK</sequence>